<feature type="region of interest" description="Disordered" evidence="1">
    <location>
        <begin position="128"/>
        <end position="198"/>
    </location>
</feature>
<feature type="compositionally biased region" description="Polar residues" evidence="1">
    <location>
        <begin position="149"/>
        <end position="179"/>
    </location>
</feature>
<keyword evidence="3" id="KW-1185">Reference proteome</keyword>
<dbReference type="AlphaFoldDB" id="A0A835HY19"/>
<accession>A0A835HY19</accession>
<reference evidence="2 3" key="1">
    <citation type="submission" date="2020-10" db="EMBL/GenBank/DDBJ databases">
        <title>The Coptis chinensis genome and diversification of protoberbering-type alkaloids.</title>
        <authorList>
            <person name="Wang B."/>
            <person name="Shu S."/>
            <person name="Song C."/>
            <person name="Liu Y."/>
        </authorList>
    </citation>
    <scope>NUCLEOTIDE SEQUENCE [LARGE SCALE GENOMIC DNA]</scope>
    <source>
        <strain evidence="2">HL-2020</strain>
        <tissue evidence="2">Leaf</tissue>
    </source>
</reference>
<evidence type="ECO:0000256" key="1">
    <source>
        <dbReference type="SAM" id="MobiDB-lite"/>
    </source>
</evidence>
<name>A0A835HY19_9MAGN</name>
<dbReference type="PANTHER" id="PTHR33413:SF4">
    <property type="entry name" value="D-RIBOSE-BINDING PERIPLASMIC PROTEIN"/>
    <property type="match status" value="1"/>
</dbReference>
<proteinExistence type="predicted"/>
<comment type="caution">
    <text evidence="2">The sequence shown here is derived from an EMBL/GenBank/DDBJ whole genome shotgun (WGS) entry which is preliminary data.</text>
</comment>
<dbReference type="PANTHER" id="PTHR33413">
    <property type="entry name" value="EXPRESSED PROTEIN"/>
    <property type="match status" value="1"/>
</dbReference>
<dbReference type="OrthoDB" id="747498at2759"/>
<gene>
    <name evidence="2" type="ORF">IFM89_017152</name>
</gene>
<protein>
    <submittedName>
        <fullName evidence="2">Uncharacterized protein</fullName>
    </submittedName>
</protein>
<dbReference type="Proteomes" id="UP000631114">
    <property type="component" value="Unassembled WGS sequence"/>
</dbReference>
<evidence type="ECO:0000313" key="3">
    <source>
        <dbReference type="Proteomes" id="UP000631114"/>
    </source>
</evidence>
<feature type="compositionally biased region" description="Basic and acidic residues" evidence="1">
    <location>
        <begin position="180"/>
        <end position="198"/>
    </location>
</feature>
<dbReference type="Pfam" id="PF14009">
    <property type="entry name" value="PADRE"/>
    <property type="match status" value="1"/>
</dbReference>
<evidence type="ECO:0000313" key="2">
    <source>
        <dbReference type="EMBL" id="KAF9605413.1"/>
    </source>
</evidence>
<dbReference type="InterPro" id="IPR025322">
    <property type="entry name" value="PADRE_dom"/>
</dbReference>
<dbReference type="EMBL" id="JADFTS010000005">
    <property type="protein sequence ID" value="KAF9605413.1"/>
    <property type="molecule type" value="Genomic_DNA"/>
</dbReference>
<organism evidence="2 3">
    <name type="scientific">Coptis chinensis</name>
    <dbReference type="NCBI Taxonomy" id="261450"/>
    <lineage>
        <taxon>Eukaryota</taxon>
        <taxon>Viridiplantae</taxon>
        <taxon>Streptophyta</taxon>
        <taxon>Embryophyta</taxon>
        <taxon>Tracheophyta</taxon>
        <taxon>Spermatophyta</taxon>
        <taxon>Magnoliopsida</taxon>
        <taxon>Ranunculales</taxon>
        <taxon>Ranunculaceae</taxon>
        <taxon>Coptidoideae</taxon>
        <taxon>Coptis</taxon>
    </lineage>
</organism>
<sequence length="198" mass="22200">MGNCQAIDAASLVIQHPSGRVERLYWPVTANEVMKSNPKHYVALIITTCLPETGKNVDSGVRVTRVKLLKPRDILALGQAYRLISSQDVMKGILAKKYAKTKKKEMESTEKPQPQRVSEIQNHVYQGDAKTSDLEVNQAPTQERHRQRTAISTSARARQWRPSLQSISEAGLSQQSQKARQPEDGRNELTNKEVPKTS</sequence>